<dbReference type="GO" id="GO:0006107">
    <property type="term" value="P:oxaloacetate metabolic process"/>
    <property type="evidence" value="ECO:0007669"/>
    <property type="project" value="TreeGrafter"/>
</dbReference>
<dbReference type="GO" id="GO:0046327">
    <property type="term" value="P:glycerol biosynthetic process from pyruvate"/>
    <property type="evidence" value="ECO:0007669"/>
    <property type="project" value="TreeGrafter"/>
</dbReference>
<comment type="subunit">
    <text evidence="9">Monomer.</text>
</comment>
<evidence type="ECO:0000256" key="3">
    <source>
        <dbReference type="ARBA" id="ARBA00022723"/>
    </source>
</evidence>
<dbReference type="GO" id="GO:0005829">
    <property type="term" value="C:cytosol"/>
    <property type="evidence" value="ECO:0007669"/>
    <property type="project" value="TreeGrafter"/>
</dbReference>
<dbReference type="AlphaFoldDB" id="A0A9D1SGE0"/>
<feature type="binding site" evidence="9">
    <location>
        <begin position="503"/>
        <end position="506"/>
    </location>
    <ligand>
        <name>GTP</name>
        <dbReference type="ChEBI" id="CHEBI:37565"/>
    </ligand>
</feature>
<dbReference type="PIRSF" id="PIRSF001348">
    <property type="entry name" value="PEP_carboxykinase_GTP"/>
    <property type="match status" value="1"/>
</dbReference>
<dbReference type="GO" id="GO:0004613">
    <property type="term" value="F:phosphoenolpyruvate carboxykinase (GTP) activity"/>
    <property type="evidence" value="ECO:0007669"/>
    <property type="project" value="UniProtKB-UniRule"/>
</dbReference>
<dbReference type="PANTHER" id="PTHR11561:SF0">
    <property type="entry name" value="PHOSPHOENOLPYRUVATE CARBOXYKINASE [GTP]-RELATED"/>
    <property type="match status" value="1"/>
</dbReference>
<comment type="function">
    <text evidence="9">Catalyzes the conversion of oxaloacetate (OAA) to phosphoenolpyruvate (PEP), the rate-limiting step in the metabolic pathway that produces glucose from lactate and other precursors derived from the citric acid cycle.</text>
</comment>
<keyword evidence="7 9" id="KW-0464">Manganese</keyword>
<dbReference type="Proteomes" id="UP000824081">
    <property type="component" value="Unassembled WGS sequence"/>
</dbReference>
<dbReference type="GO" id="GO:0033993">
    <property type="term" value="P:response to lipid"/>
    <property type="evidence" value="ECO:0007669"/>
    <property type="project" value="TreeGrafter"/>
</dbReference>
<evidence type="ECO:0000256" key="2">
    <source>
        <dbReference type="ARBA" id="ARBA00022432"/>
    </source>
</evidence>
<dbReference type="GO" id="GO:0042594">
    <property type="term" value="P:response to starvation"/>
    <property type="evidence" value="ECO:0007669"/>
    <property type="project" value="TreeGrafter"/>
</dbReference>
<dbReference type="Gene3D" id="2.170.8.10">
    <property type="entry name" value="Phosphoenolpyruvate Carboxykinase, domain 2"/>
    <property type="match status" value="1"/>
</dbReference>
<dbReference type="Gene3D" id="3.90.228.20">
    <property type="match status" value="1"/>
</dbReference>
<keyword evidence="4 9" id="KW-0547">Nucleotide-binding</keyword>
<dbReference type="GO" id="GO:0030145">
    <property type="term" value="F:manganese ion binding"/>
    <property type="evidence" value="ECO:0007669"/>
    <property type="project" value="UniProtKB-UniRule"/>
</dbReference>
<dbReference type="PANTHER" id="PTHR11561">
    <property type="entry name" value="PHOSPHOENOLPYRUVATE CARBOXYKINASE"/>
    <property type="match status" value="1"/>
</dbReference>
<evidence type="ECO:0000256" key="8">
    <source>
        <dbReference type="ARBA" id="ARBA00023239"/>
    </source>
</evidence>
<name>A0A9D1SGE0_9FIRM</name>
<evidence type="ECO:0000256" key="1">
    <source>
        <dbReference type="ARBA" id="ARBA00005796"/>
    </source>
</evidence>
<accession>A0A9D1SGE0</accession>
<dbReference type="GO" id="GO:0071333">
    <property type="term" value="P:cellular response to glucose stimulus"/>
    <property type="evidence" value="ECO:0007669"/>
    <property type="project" value="TreeGrafter"/>
</dbReference>
<sequence length="596" mass="66888">MTNNKKVLKFVEDSAALACPDKIVWIDGSEEQRDALRAEAVKTGEMIKLNEELLPDCYLHRTAENDVARVEDRTFICSRKEEDAMPHSIVKWMDPEKAYKMAADIARGKMKGRTMYVIPYSMGVVGSPFSRIGIEVTDSIYVVLNMEIMTRVGKVCLDELGENGDFVKGFHCKCDVDPEKRYILHFPEDNTIISVNSAYGGNVLLGKKCFALRIATYLGKQEGWMAEHMLILGCKRPQDKEIKYIAAAFPSACGKTNLAMLIPPKEYRDAGYEIQTVGDDIAWIRVGEDGRLWAANPENGFFGVAPGTNDHSNPNALAATTKGTIFTNVAYNPENNTVWWEKLTKEAPSYLIDWKGNPWTPETNADGKHPAAHPNSRFTAPAENCPCISPEFNSKQGVPLSAIIFGGRRATTTPLVYQSRDWNHGTFVGTIMSSETTAAATGAVGVLRHDPMAMKPFMGYSVDQYFQHWIDMGKKVPADKQPKIFNVNWFRQDENGDFMWPGFGDNMRVLDWILDRCEGKVEAQETAIGYLPYAKDINIKGTDVSEETLDKLLYVDKARWAAEAEEIEKYYDDNFGDKLPKEIRDNLEILKANCAK</sequence>
<feature type="binding site" evidence="9">
    <location>
        <position position="208"/>
    </location>
    <ligand>
        <name>Mn(2+)</name>
        <dbReference type="ChEBI" id="CHEBI:29035"/>
    </ligand>
</feature>
<reference evidence="12" key="1">
    <citation type="submission" date="2020-10" db="EMBL/GenBank/DDBJ databases">
        <authorList>
            <person name="Gilroy R."/>
        </authorList>
    </citation>
    <scope>NUCLEOTIDE SEQUENCE</scope>
    <source>
        <strain evidence="12">11687</strain>
    </source>
</reference>
<comment type="similarity">
    <text evidence="1 9">Belongs to the phosphoenolpyruvate carboxykinase [GTP] family.</text>
</comment>
<dbReference type="SUPFAM" id="SSF68923">
    <property type="entry name" value="PEP carboxykinase N-terminal domain"/>
    <property type="match status" value="1"/>
</dbReference>
<dbReference type="EC" id="4.1.1.32" evidence="9"/>
<comment type="cofactor">
    <cofactor evidence="9">
        <name>Mn(2+)</name>
        <dbReference type="ChEBI" id="CHEBI:29035"/>
    </cofactor>
    <text evidence="9">Binds 1 Mn(2+) ion per subunit.</text>
</comment>
<feature type="binding site" evidence="9">
    <location>
        <position position="251"/>
    </location>
    <ligand>
        <name>substrate</name>
    </ligand>
</feature>
<evidence type="ECO:0000256" key="6">
    <source>
        <dbReference type="ARBA" id="ARBA00023134"/>
    </source>
</evidence>
<dbReference type="Pfam" id="PF17297">
    <property type="entry name" value="PEPCK_N"/>
    <property type="match status" value="1"/>
</dbReference>
<dbReference type="EMBL" id="DVMZ01000136">
    <property type="protein sequence ID" value="HIU59479.1"/>
    <property type="molecule type" value="Genomic_DNA"/>
</dbReference>
<dbReference type="InterPro" id="IPR035078">
    <property type="entry name" value="PEP_carboxykinase_GTP_N"/>
</dbReference>
<dbReference type="InterPro" id="IPR018091">
    <property type="entry name" value="PEP_carboxykin_GTP_CS"/>
</dbReference>
<comment type="catalytic activity">
    <reaction evidence="9">
        <text>oxaloacetate + GTP = phosphoenolpyruvate + GDP + CO2</text>
        <dbReference type="Rhea" id="RHEA:10388"/>
        <dbReference type="ChEBI" id="CHEBI:16452"/>
        <dbReference type="ChEBI" id="CHEBI:16526"/>
        <dbReference type="ChEBI" id="CHEBI:37565"/>
        <dbReference type="ChEBI" id="CHEBI:58189"/>
        <dbReference type="ChEBI" id="CHEBI:58702"/>
        <dbReference type="EC" id="4.1.1.32"/>
    </reaction>
</comment>
<proteinExistence type="inferred from homology"/>
<keyword evidence="8 9" id="KW-0456">Lyase</keyword>
<dbReference type="NCBIfam" id="NF003253">
    <property type="entry name" value="PRK04210.1"/>
    <property type="match status" value="1"/>
</dbReference>
<evidence type="ECO:0000256" key="4">
    <source>
        <dbReference type="ARBA" id="ARBA00022741"/>
    </source>
</evidence>
<feature type="binding site" evidence="9">
    <location>
        <begin position="375"/>
        <end position="377"/>
    </location>
    <ligand>
        <name>substrate</name>
    </ligand>
</feature>
<reference evidence="12" key="2">
    <citation type="journal article" date="2021" name="PeerJ">
        <title>Extensive microbial diversity within the chicken gut microbiome revealed by metagenomics and culture.</title>
        <authorList>
            <person name="Gilroy R."/>
            <person name="Ravi A."/>
            <person name="Getino M."/>
            <person name="Pursley I."/>
            <person name="Horton D.L."/>
            <person name="Alikhan N.F."/>
            <person name="Baker D."/>
            <person name="Gharbi K."/>
            <person name="Hall N."/>
            <person name="Watson M."/>
            <person name="Adriaenssens E.M."/>
            <person name="Foster-Nyarko E."/>
            <person name="Jarju S."/>
            <person name="Secka A."/>
            <person name="Antonio M."/>
            <person name="Oren A."/>
            <person name="Chaudhuri R.R."/>
            <person name="La Ragione R."/>
            <person name="Hildebrand F."/>
            <person name="Pallen M.J."/>
        </authorList>
    </citation>
    <scope>NUCLEOTIDE SEQUENCE</scope>
    <source>
        <strain evidence="12">11687</strain>
    </source>
</reference>
<dbReference type="InterPro" id="IPR035077">
    <property type="entry name" value="PEP_carboxykinase_GTP_C"/>
</dbReference>
<dbReference type="HAMAP" id="MF_00452">
    <property type="entry name" value="PEPCK_GTP"/>
    <property type="match status" value="1"/>
</dbReference>
<keyword evidence="3 9" id="KW-0479">Metal-binding</keyword>
<keyword evidence="6 9" id="KW-0342">GTP-binding</keyword>
<feature type="binding site" evidence="9">
    <location>
        <begin position="199"/>
        <end position="201"/>
    </location>
    <ligand>
        <name>substrate</name>
    </ligand>
</feature>
<feature type="active site" evidence="9">
    <location>
        <position position="253"/>
    </location>
</feature>
<evidence type="ECO:0000259" key="11">
    <source>
        <dbReference type="Pfam" id="PF17297"/>
    </source>
</evidence>
<dbReference type="GO" id="GO:0019543">
    <property type="term" value="P:propionate catabolic process"/>
    <property type="evidence" value="ECO:0007669"/>
    <property type="project" value="TreeGrafter"/>
</dbReference>
<feature type="binding site" evidence="9">
    <location>
        <position position="69"/>
    </location>
    <ligand>
        <name>substrate</name>
    </ligand>
</feature>
<evidence type="ECO:0000313" key="13">
    <source>
        <dbReference type="Proteomes" id="UP000824081"/>
    </source>
</evidence>
<dbReference type="PROSITE" id="PS00505">
    <property type="entry name" value="PEPCK_GTP"/>
    <property type="match status" value="1"/>
</dbReference>
<feature type="binding site" evidence="9">
    <location>
        <position position="408"/>
    </location>
    <ligand>
        <name>GTP</name>
        <dbReference type="ChEBI" id="CHEBI:37565"/>
    </ligand>
</feature>
<feature type="domain" description="Phosphoenolpyruvate carboxykinase GTP-utilising N-terminal" evidence="11">
    <location>
        <begin position="9"/>
        <end position="219"/>
    </location>
</feature>
<feature type="binding site" evidence="9">
    <location>
        <position position="228"/>
    </location>
    <ligand>
        <name>Mn(2+)</name>
        <dbReference type="ChEBI" id="CHEBI:29035"/>
    </ligand>
</feature>
<protein>
    <recommendedName>
        <fullName evidence="9">Phosphoenolpyruvate carboxykinase [GTP]</fullName>
        <shortName evidence="9">PEP carboxykinase</shortName>
        <shortName evidence="9">PEPCK</shortName>
        <ecNumber evidence="9">4.1.1.32</ecNumber>
    </recommendedName>
    <alternativeName>
        <fullName evidence="9">GTP-dependent phosphoenolpyruvate carboxykinase</fullName>
        <shortName evidence="9">GTP-PEPCK</shortName>
    </alternativeName>
</protein>
<comment type="pathway">
    <text evidence="9">Carbohydrate biosynthesis; gluconeogenesis.</text>
</comment>
<dbReference type="InterPro" id="IPR008210">
    <property type="entry name" value="PEP_carboxykinase_N"/>
</dbReference>
<feature type="binding site" evidence="9">
    <location>
        <position position="280"/>
    </location>
    <ligand>
        <name>Mn(2+)</name>
        <dbReference type="ChEBI" id="CHEBI:29035"/>
    </ligand>
</feature>
<dbReference type="Pfam" id="PF00821">
    <property type="entry name" value="PEPCK_GTP"/>
    <property type="match status" value="1"/>
</dbReference>
<evidence type="ECO:0000313" key="12">
    <source>
        <dbReference type="EMBL" id="HIU59479.1"/>
    </source>
</evidence>
<evidence type="ECO:0000256" key="9">
    <source>
        <dbReference type="HAMAP-Rule" id="MF_00452"/>
    </source>
</evidence>
<dbReference type="Gene3D" id="3.40.449.10">
    <property type="entry name" value="Phosphoenolpyruvate Carboxykinase, domain 1"/>
    <property type="match status" value="1"/>
</dbReference>
<feature type="binding site" evidence="9">
    <location>
        <begin position="252"/>
        <end position="257"/>
    </location>
    <ligand>
        <name>GTP</name>
        <dbReference type="ChEBI" id="CHEBI:37565"/>
    </ligand>
</feature>
<feature type="binding site" evidence="9">
    <location>
        <position position="377"/>
    </location>
    <ligand>
        <name>GTP</name>
        <dbReference type="ChEBI" id="CHEBI:37565"/>
    </ligand>
</feature>
<comment type="subcellular location">
    <subcellularLocation>
        <location evidence="9">Cytoplasm</location>
    </subcellularLocation>
</comment>
<dbReference type="InterPro" id="IPR008209">
    <property type="entry name" value="PEP_carboxykinase_GTP"/>
</dbReference>
<evidence type="ECO:0000256" key="7">
    <source>
        <dbReference type="ARBA" id="ARBA00023211"/>
    </source>
</evidence>
<comment type="caution">
    <text evidence="12">The sequence shown here is derived from an EMBL/GenBank/DDBJ whole genome shotgun (WGS) entry which is preliminary data.</text>
</comment>
<dbReference type="InterPro" id="IPR013035">
    <property type="entry name" value="PEP_carboxykinase_C"/>
</dbReference>
<dbReference type="GO" id="GO:0006094">
    <property type="term" value="P:gluconeogenesis"/>
    <property type="evidence" value="ECO:0007669"/>
    <property type="project" value="UniProtKB-UniRule"/>
</dbReference>
<organism evidence="12 13">
    <name type="scientific">Candidatus Scatosoma pullistercoris</name>
    <dbReference type="NCBI Taxonomy" id="2840934"/>
    <lineage>
        <taxon>Bacteria</taxon>
        <taxon>Bacillati</taxon>
        <taxon>Bacillota</taxon>
        <taxon>Clostridia</taxon>
        <taxon>Candidatus Scatosoma</taxon>
    </lineage>
</organism>
<keyword evidence="9" id="KW-0963">Cytoplasm</keyword>
<dbReference type="CDD" id="cd00819">
    <property type="entry name" value="PEPCK_GTP"/>
    <property type="match status" value="1"/>
</dbReference>
<keyword evidence="2 9" id="KW-0312">Gluconeogenesis</keyword>
<dbReference type="GO" id="GO:0005525">
    <property type="term" value="F:GTP binding"/>
    <property type="evidence" value="ECO:0007669"/>
    <property type="project" value="UniProtKB-UniRule"/>
</dbReference>
<feature type="domain" description="Phosphoenolpyruvate carboxykinase C-terminal P-loop" evidence="10">
    <location>
        <begin position="224"/>
        <end position="591"/>
    </location>
</feature>
<evidence type="ECO:0000259" key="10">
    <source>
        <dbReference type="Pfam" id="PF00821"/>
    </source>
</evidence>
<keyword evidence="5 9" id="KW-0210">Decarboxylase</keyword>
<dbReference type="SUPFAM" id="SSF53795">
    <property type="entry name" value="PEP carboxykinase-like"/>
    <property type="match status" value="1"/>
</dbReference>
<gene>
    <name evidence="9" type="primary">pckG</name>
    <name evidence="12" type="ORF">IAC57_05180</name>
</gene>
<evidence type="ECO:0000256" key="5">
    <source>
        <dbReference type="ARBA" id="ARBA00022793"/>
    </source>
</evidence>